<evidence type="ECO:0000313" key="4">
    <source>
        <dbReference type="Proteomes" id="UP001230807"/>
    </source>
</evidence>
<gene>
    <name evidence="3" type="ORF">QR695_00735</name>
</gene>
<evidence type="ECO:0000256" key="1">
    <source>
        <dbReference type="SAM" id="MobiDB-lite"/>
    </source>
</evidence>
<name>A0ABT7MJC0_9BACL</name>
<evidence type="ECO:0000313" key="3">
    <source>
        <dbReference type="EMBL" id="MDL5375522.1"/>
    </source>
</evidence>
<evidence type="ECO:0008006" key="5">
    <source>
        <dbReference type="Google" id="ProtNLM"/>
    </source>
</evidence>
<feature type="compositionally biased region" description="Acidic residues" evidence="1">
    <location>
        <begin position="64"/>
        <end position="77"/>
    </location>
</feature>
<keyword evidence="2" id="KW-0812">Transmembrane</keyword>
<protein>
    <recommendedName>
        <fullName evidence="5">SH3b domain-containing protein</fullName>
    </recommendedName>
</protein>
<reference evidence="3 4" key="1">
    <citation type="submission" date="2023-06" db="EMBL/GenBank/DDBJ databases">
        <title>Influencing factors and mechanism of Cr(VI) reduction by facultative anaerobic Exiguobacterium sp. PY14.</title>
        <authorList>
            <person name="Zou L."/>
        </authorList>
    </citation>
    <scope>NUCLEOTIDE SEQUENCE [LARGE SCALE GENOMIC DNA]</scope>
    <source>
        <strain evidence="3 4">PY14</strain>
    </source>
</reference>
<evidence type="ECO:0000256" key="2">
    <source>
        <dbReference type="SAM" id="Phobius"/>
    </source>
</evidence>
<keyword evidence="4" id="KW-1185">Reference proteome</keyword>
<dbReference type="Proteomes" id="UP001230807">
    <property type="component" value="Unassembled WGS sequence"/>
</dbReference>
<keyword evidence="2" id="KW-1133">Transmembrane helix</keyword>
<sequence>MKEEVRASRAASRKRKRLWQTVTVIALIASLVGVIAFAALIDTKKSALPETDDIATESVNSESEATEEAESEEEADESAGMYVYIAAPYTKVFADDRVTVIYEADLGDRFEQLEAVSGFVKLQLNEQTTGWVTEAQVTGEATSVSDDDVTAAWKTVVPTADAATIEVLGQDIDSVRATLGTPKAVQRDQVNEYHFYDGFFLMVRDQQVRAIDWDRQAVATPDVTATSSQNAGSWYEGETRQLKLFPYDSVMRVRLEQK</sequence>
<dbReference type="EMBL" id="JASWER010000001">
    <property type="protein sequence ID" value="MDL5375522.1"/>
    <property type="molecule type" value="Genomic_DNA"/>
</dbReference>
<dbReference type="RefSeq" id="WP_286038131.1">
    <property type="nucleotide sequence ID" value="NZ_CP183077.1"/>
</dbReference>
<accession>A0ABT7MJC0</accession>
<comment type="caution">
    <text evidence="3">The sequence shown here is derived from an EMBL/GenBank/DDBJ whole genome shotgun (WGS) entry which is preliminary data.</text>
</comment>
<feature type="transmembrane region" description="Helical" evidence="2">
    <location>
        <begin position="21"/>
        <end position="41"/>
    </location>
</feature>
<organism evidence="3 4">
    <name type="scientific">Exiguobacterium mexicanum</name>
    <dbReference type="NCBI Taxonomy" id="340146"/>
    <lineage>
        <taxon>Bacteria</taxon>
        <taxon>Bacillati</taxon>
        <taxon>Bacillota</taxon>
        <taxon>Bacilli</taxon>
        <taxon>Bacillales</taxon>
        <taxon>Bacillales Family XII. Incertae Sedis</taxon>
        <taxon>Exiguobacterium</taxon>
    </lineage>
</organism>
<keyword evidence="2" id="KW-0472">Membrane</keyword>
<feature type="region of interest" description="Disordered" evidence="1">
    <location>
        <begin position="52"/>
        <end position="77"/>
    </location>
</feature>
<proteinExistence type="predicted"/>